<sequence length="1050" mass="119475">MPPSVSRKRLRGSPPPGEGRASKVAKEKPDSSRRKATLYDDLDASATPNSNSIIHGFGNDDNESSLTSLSEDEFEDVVPPNHPKGKEEDSEDDEDIEFEDVEAPVAPLPDAPVPSGDLELTLTRDTRISLTNTFDRKGPSKRERKVRHATHCVHVMLLLWHNAVRNSWLCDHEVQATMISHLPPRLWDEVDRWRRNSGLEKKPAPKKLGNEPLKLKGKGKKPPDRKSRDWGVEAERLEEGTVDMSHGDPLFRLMQTLSAWWKQRFRITAPGLRKWGYMSLERLDRLTKAQKAEPHDQEQFGEKIRSLDNFRHHARTCEGSRDVGAQLFTALLRGLGLEARMVANLPCLGFGWSKLEEAEPEKSGNADQGTSEKKAKMAMKSAAPVKKKSTKKTKESTKKPPRKARPKAEIDSDPDSLELEYKDTDDESVIELELTPRKTTCKTLTKKYDADMEFPHYWTEVLSPVTNKYLPVDAIVKTIVGTNRELIESLEPRGAKADKARQIMAYIVGYSQDGTGKDVTVRYLKRNMLPGRTKGVRMLPEKVPVYNRHGKVKRYDQFDWFQTAISGYLRGNKTNPITNVDEMEEATDLKPAKPEKKEVKEGQETLQYYKQSKEFILERHLKREEALKPQAKAVKVFRNKGKGGKVEVEEVFLRSDVLNVKSAETWHKQGRAPLAGELPLKRVPYRAATINRRREIMETEAATGEKVLQGLYSWEQTDWIIPSPIKDGVIPKNEYGNIDLFAEHMCPEGAVHVPFRGAMRVCKKLQIDYAEAVVDFEFGHRMAVPVIQGVVIAQENHDMVMEELEKDEAERVRKEDEKRRKKALAQWRRFLMGMRIAERIRQEYGEITKEISVFGHARDSAQNKKQPQVQDEDMAGGFLPDGYVEEEEEEEEEKEGPPAHHTSSFFPAVDEDDDGDDGLVMEHDGAEQQRVLIRMEVDGKQHPASKSQVEESSESELEVGPEHNVRLDEGREHEQQEESKLKAQSEVETKPPQTTMRSRRRGLTKATKDKPSTERATRRSTRSGRKVVSYDEDTMADIDSYAKSEGYESG</sequence>
<feature type="compositionally biased region" description="Basic and acidic residues" evidence="7">
    <location>
        <begin position="920"/>
        <end position="941"/>
    </location>
</feature>
<feature type="region of interest" description="Disordered" evidence="7">
    <location>
        <begin position="198"/>
        <end position="232"/>
    </location>
</feature>
<dbReference type="GO" id="GO:0000111">
    <property type="term" value="C:nucleotide-excision repair factor 2 complex"/>
    <property type="evidence" value="ECO:0007669"/>
    <property type="project" value="TreeGrafter"/>
</dbReference>
<feature type="compositionally biased region" description="Acidic residues" evidence="7">
    <location>
        <begin position="909"/>
        <end position="919"/>
    </location>
</feature>
<evidence type="ECO:0000256" key="6">
    <source>
        <dbReference type="SAM" id="Coils"/>
    </source>
</evidence>
<feature type="compositionally biased region" description="Basic and acidic residues" evidence="7">
    <location>
        <begin position="358"/>
        <end position="375"/>
    </location>
</feature>
<feature type="domain" description="Rad4 beta-hairpin" evidence="9">
    <location>
        <begin position="660"/>
        <end position="723"/>
    </location>
</feature>
<dbReference type="Pfam" id="PF03835">
    <property type="entry name" value="Rad4"/>
    <property type="match status" value="1"/>
</dbReference>
<keyword evidence="3" id="KW-0227">DNA damage</keyword>
<feature type="compositionally biased region" description="Acidic residues" evidence="7">
    <location>
        <begin position="883"/>
        <end position="894"/>
    </location>
</feature>
<feature type="compositionally biased region" description="Basic and acidic residues" evidence="7">
    <location>
        <begin position="20"/>
        <end position="33"/>
    </location>
</feature>
<dbReference type="InterPro" id="IPR018328">
    <property type="entry name" value="Rad4_beta-hairpin_dom3"/>
</dbReference>
<dbReference type="SMART" id="SM01032">
    <property type="entry name" value="BHD_3"/>
    <property type="match status" value="1"/>
</dbReference>
<dbReference type="InterPro" id="IPR004583">
    <property type="entry name" value="DNA_repair_Rad4"/>
</dbReference>
<feature type="compositionally biased region" description="Basic and acidic residues" evidence="7">
    <location>
        <begin position="960"/>
        <end position="989"/>
    </location>
</feature>
<dbReference type="Gene3D" id="2.20.20.110">
    <property type="entry name" value="Rad4, beta-hairpin domain BHD1"/>
    <property type="match status" value="1"/>
</dbReference>
<feature type="compositionally biased region" description="Basic residues" evidence="7">
    <location>
        <begin position="1"/>
        <end position="11"/>
    </location>
</feature>
<feature type="region of interest" description="Disordered" evidence="7">
    <location>
        <begin position="1"/>
        <end position="96"/>
    </location>
</feature>
<evidence type="ECO:0000259" key="8">
    <source>
        <dbReference type="SMART" id="SM01030"/>
    </source>
</evidence>
<accession>A0A9P5DVK6</accession>
<reference evidence="11" key="1">
    <citation type="journal article" date="2017" name="Mycologia">
        <title>Fusarium algeriense, sp. nov., a novel toxigenic crown rot pathogen of durum wheat from Algeria is nested in the Fusarium burgessii species complex.</title>
        <authorList>
            <person name="Laraba I."/>
            <person name="Keddad A."/>
            <person name="Boureghda H."/>
            <person name="Abdallah N."/>
            <person name="Vaughan M.M."/>
            <person name="Proctor R.H."/>
            <person name="Busman M."/>
            <person name="O'Donnell K."/>
        </authorList>
    </citation>
    <scope>NUCLEOTIDE SEQUENCE</scope>
    <source>
        <strain evidence="11">NRRL 25174</strain>
    </source>
</reference>
<feature type="region of interest" description="Disordered" evidence="7">
    <location>
        <begin position="358"/>
        <end position="419"/>
    </location>
</feature>
<keyword evidence="5" id="KW-0539">Nucleus</keyword>
<reference evidence="11" key="2">
    <citation type="submission" date="2020-02" db="EMBL/GenBank/DDBJ databases">
        <title>Identification and distribution of gene clusters putatively required for synthesis of sphingolipid metabolism inhibitors in phylogenetically diverse species of the filamentous fungus Fusarium.</title>
        <authorList>
            <person name="Kim H.-S."/>
            <person name="Busman M."/>
            <person name="Brown D.W."/>
            <person name="Divon H."/>
            <person name="Uhlig S."/>
            <person name="Proctor R.H."/>
        </authorList>
    </citation>
    <scope>NUCLEOTIDE SEQUENCE</scope>
    <source>
        <strain evidence="11">NRRL 25174</strain>
    </source>
</reference>
<evidence type="ECO:0000256" key="5">
    <source>
        <dbReference type="ARBA" id="ARBA00023242"/>
    </source>
</evidence>
<dbReference type="FunFam" id="3.30.70.2460:FF:000001">
    <property type="entry name" value="DNA repair protein Rad4 family"/>
    <property type="match status" value="1"/>
</dbReference>
<organism evidence="11 12">
    <name type="scientific">Fusarium beomiforme</name>
    <dbReference type="NCBI Taxonomy" id="44412"/>
    <lineage>
        <taxon>Eukaryota</taxon>
        <taxon>Fungi</taxon>
        <taxon>Dikarya</taxon>
        <taxon>Ascomycota</taxon>
        <taxon>Pezizomycotina</taxon>
        <taxon>Sordariomycetes</taxon>
        <taxon>Hypocreomycetidae</taxon>
        <taxon>Hypocreales</taxon>
        <taxon>Nectriaceae</taxon>
        <taxon>Fusarium</taxon>
        <taxon>Fusarium burgessii species complex</taxon>
    </lineage>
</organism>
<dbReference type="OrthoDB" id="300780at2759"/>
<gene>
    <name evidence="11" type="ORF">FBEOM_10177</name>
</gene>
<evidence type="ECO:0000256" key="2">
    <source>
        <dbReference type="ARBA" id="ARBA00009525"/>
    </source>
</evidence>
<evidence type="ECO:0000256" key="1">
    <source>
        <dbReference type="ARBA" id="ARBA00004123"/>
    </source>
</evidence>
<dbReference type="InterPro" id="IPR042488">
    <property type="entry name" value="Rad4_BHD3_sf"/>
</dbReference>
<feature type="domain" description="Rad4 beta-hairpin" evidence="8">
    <location>
        <begin position="599"/>
        <end position="658"/>
    </location>
</feature>
<name>A0A9P5DVK6_9HYPO</name>
<dbReference type="InterPro" id="IPR018326">
    <property type="entry name" value="Rad4_beta-hairpin_dom1"/>
</dbReference>
<dbReference type="GO" id="GO:0005737">
    <property type="term" value="C:cytoplasm"/>
    <property type="evidence" value="ECO:0007669"/>
    <property type="project" value="TreeGrafter"/>
</dbReference>
<evidence type="ECO:0000256" key="4">
    <source>
        <dbReference type="ARBA" id="ARBA00023204"/>
    </source>
</evidence>
<dbReference type="InterPro" id="IPR036985">
    <property type="entry name" value="Transglutaminase-like_sf"/>
</dbReference>
<comment type="caution">
    <text evidence="11">The sequence shown here is derived from an EMBL/GenBank/DDBJ whole genome shotgun (WGS) entry which is preliminary data.</text>
</comment>
<evidence type="ECO:0000313" key="11">
    <source>
        <dbReference type="EMBL" id="KAF4335908.1"/>
    </source>
</evidence>
<keyword evidence="12" id="KW-1185">Reference proteome</keyword>
<evidence type="ECO:0000259" key="10">
    <source>
        <dbReference type="SMART" id="SM01032"/>
    </source>
</evidence>
<dbReference type="SMART" id="SM01031">
    <property type="entry name" value="BHD_2"/>
    <property type="match status" value="1"/>
</dbReference>
<feature type="compositionally biased region" description="Basic and acidic residues" evidence="7">
    <location>
        <begin position="1006"/>
        <end position="1017"/>
    </location>
</feature>
<evidence type="ECO:0000256" key="3">
    <source>
        <dbReference type="ARBA" id="ARBA00022763"/>
    </source>
</evidence>
<dbReference type="Pfam" id="PF10405">
    <property type="entry name" value="BHD_3"/>
    <property type="match status" value="1"/>
</dbReference>
<dbReference type="PANTHER" id="PTHR12135:SF2">
    <property type="entry name" value="DNA REPAIR PROTEIN RAD34"/>
    <property type="match status" value="1"/>
</dbReference>
<evidence type="ECO:0000313" key="12">
    <source>
        <dbReference type="Proteomes" id="UP000730481"/>
    </source>
</evidence>
<proteinExistence type="inferred from homology"/>
<evidence type="ECO:0000256" key="7">
    <source>
        <dbReference type="SAM" id="MobiDB-lite"/>
    </source>
</evidence>
<dbReference type="Pfam" id="PF10404">
    <property type="entry name" value="BHD_2"/>
    <property type="match status" value="1"/>
</dbReference>
<feature type="coiled-coil region" evidence="6">
    <location>
        <begin position="797"/>
        <end position="826"/>
    </location>
</feature>
<dbReference type="SMART" id="SM01030">
    <property type="entry name" value="BHD_1"/>
    <property type="match status" value="1"/>
</dbReference>
<dbReference type="EMBL" id="PVQB02000525">
    <property type="protein sequence ID" value="KAF4335908.1"/>
    <property type="molecule type" value="Genomic_DNA"/>
</dbReference>
<feature type="domain" description="Rad4 beta-hairpin" evidence="10">
    <location>
        <begin position="730"/>
        <end position="804"/>
    </location>
</feature>
<protein>
    <submittedName>
        <fullName evidence="11">Xeroderma pigmentosum group C-complementing</fullName>
    </submittedName>
</protein>
<dbReference type="InterPro" id="IPR018325">
    <property type="entry name" value="Rad4/PNGase_transGLS-fold"/>
</dbReference>
<feature type="region of interest" description="Disordered" evidence="7">
    <location>
        <begin position="858"/>
        <end position="1050"/>
    </location>
</feature>
<dbReference type="GO" id="GO:0071942">
    <property type="term" value="C:XPC complex"/>
    <property type="evidence" value="ECO:0007669"/>
    <property type="project" value="TreeGrafter"/>
</dbReference>
<dbReference type="GO" id="GO:0006298">
    <property type="term" value="P:mismatch repair"/>
    <property type="evidence" value="ECO:0007669"/>
    <property type="project" value="TreeGrafter"/>
</dbReference>
<evidence type="ECO:0000259" key="9">
    <source>
        <dbReference type="SMART" id="SM01031"/>
    </source>
</evidence>
<dbReference type="Pfam" id="PF10403">
    <property type="entry name" value="BHD_1"/>
    <property type="match status" value="1"/>
</dbReference>
<keyword evidence="6" id="KW-0175">Coiled coil</keyword>
<dbReference type="SUPFAM" id="SSF54001">
    <property type="entry name" value="Cysteine proteinases"/>
    <property type="match status" value="1"/>
</dbReference>
<dbReference type="AlphaFoldDB" id="A0A9P5DVK6"/>
<comment type="similarity">
    <text evidence="2">Belongs to the XPC family.</text>
</comment>
<comment type="subcellular location">
    <subcellularLocation>
        <location evidence="1">Nucleus</location>
    </subcellularLocation>
</comment>
<dbReference type="PANTHER" id="PTHR12135">
    <property type="entry name" value="DNA REPAIR PROTEIN XP-C / RAD4"/>
    <property type="match status" value="1"/>
</dbReference>
<dbReference type="GO" id="GO:0003684">
    <property type="term" value="F:damaged DNA binding"/>
    <property type="evidence" value="ECO:0007669"/>
    <property type="project" value="InterPro"/>
</dbReference>
<dbReference type="InterPro" id="IPR018327">
    <property type="entry name" value="BHD_2"/>
</dbReference>
<feature type="compositionally biased region" description="Basic and acidic residues" evidence="7">
    <location>
        <begin position="221"/>
        <end position="232"/>
    </location>
</feature>
<dbReference type="InterPro" id="IPR038765">
    <property type="entry name" value="Papain-like_cys_pep_sf"/>
</dbReference>
<dbReference type="Gene3D" id="3.90.260.10">
    <property type="entry name" value="Transglutaminase-like"/>
    <property type="match status" value="1"/>
</dbReference>
<dbReference type="GO" id="GO:0003697">
    <property type="term" value="F:single-stranded DNA binding"/>
    <property type="evidence" value="ECO:0007669"/>
    <property type="project" value="TreeGrafter"/>
</dbReference>
<feature type="compositionally biased region" description="Basic and acidic residues" evidence="7">
    <location>
        <begin position="1040"/>
        <end position="1050"/>
    </location>
</feature>
<keyword evidence="4" id="KW-0234">DNA repair</keyword>
<dbReference type="Gene3D" id="3.30.70.2460">
    <property type="entry name" value="Rad4, beta-hairpin domain BHD3"/>
    <property type="match status" value="1"/>
</dbReference>
<dbReference type="GO" id="GO:0006289">
    <property type="term" value="P:nucleotide-excision repair"/>
    <property type="evidence" value="ECO:0007669"/>
    <property type="project" value="InterPro"/>
</dbReference>
<dbReference type="Proteomes" id="UP000730481">
    <property type="component" value="Unassembled WGS sequence"/>
</dbReference>